<organism evidence="1 2">
    <name type="scientific">Mycolicibacterium moriokaense</name>
    <dbReference type="NCBI Taxonomy" id="39691"/>
    <lineage>
        <taxon>Bacteria</taxon>
        <taxon>Bacillati</taxon>
        <taxon>Actinomycetota</taxon>
        <taxon>Actinomycetes</taxon>
        <taxon>Mycobacteriales</taxon>
        <taxon>Mycobacteriaceae</taxon>
        <taxon>Mycolicibacterium</taxon>
    </lineage>
</organism>
<accession>A0A318H9I1</accession>
<gene>
    <name evidence="1" type="ORF">C8E89_14011</name>
</gene>
<reference evidence="2" key="1">
    <citation type="submission" date="2018-05" db="EMBL/GenBank/DDBJ databases">
        <authorList>
            <person name="Deangelis K."/>
            <person name="Huntemann M."/>
            <person name="Clum A."/>
            <person name="Pillay M."/>
            <person name="Palaniappan K."/>
            <person name="Varghese N."/>
            <person name="Mikhailova N."/>
            <person name="Stamatis D."/>
            <person name="Reddy T."/>
            <person name="Daum C."/>
            <person name="Shapiro N."/>
            <person name="Ivanova N."/>
            <person name="Kyrpides N."/>
            <person name="Woyke T."/>
        </authorList>
    </citation>
    <scope>NUCLEOTIDE SEQUENCE [LARGE SCALE GENOMIC DNA]</scope>
    <source>
        <strain evidence="2">GAS496</strain>
    </source>
</reference>
<evidence type="ECO:0000313" key="1">
    <source>
        <dbReference type="EMBL" id="PXW99588.1"/>
    </source>
</evidence>
<keyword evidence="2" id="KW-1185">Reference proteome</keyword>
<sequence>MFPSLVALATPADARNGRSGTHHYQLNYCEYYCSATFIADAATYADQETHLACRP</sequence>
<protein>
    <submittedName>
        <fullName evidence="1">Uncharacterized protein</fullName>
    </submittedName>
</protein>
<reference evidence="1 2" key="2">
    <citation type="submission" date="2018-06" db="EMBL/GenBank/DDBJ databases">
        <title>Sequencing of bacterial isolates from soil warming experiment in Harvard Forest, Massachusetts, USA.</title>
        <authorList>
            <person name="Deangelis K.PhD."/>
        </authorList>
    </citation>
    <scope>NUCLEOTIDE SEQUENCE [LARGE SCALE GENOMIC DNA]</scope>
    <source>
        <strain evidence="1 2">GAS496</strain>
    </source>
</reference>
<evidence type="ECO:0000313" key="2">
    <source>
        <dbReference type="Proteomes" id="UP000247781"/>
    </source>
</evidence>
<comment type="caution">
    <text evidence="1">The sequence shown here is derived from an EMBL/GenBank/DDBJ whole genome shotgun (WGS) entry which is preliminary data.</text>
</comment>
<name>A0A318H9I1_9MYCO</name>
<dbReference type="EMBL" id="QJJU01000040">
    <property type="protein sequence ID" value="PXW99588.1"/>
    <property type="molecule type" value="Genomic_DNA"/>
</dbReference>
<dbReference type="Proteomes" id="UP000247781">
    <property type="component" value="Unassembled WGS sequence"/>
</dbReference>
<dbReference type="AlphaFoldDB" id="A0A318H9I1"/>
<proteinExistence type="predicted"/>